<dbReference type="InterPro" id="IPR006094">
    <property type="entry name" value="Oxid_FAD_bind_N"/>
</dbReference>
<comment type="caution">
    <text evidence="6">The sequence shown here is derived from an EMBL/GenBank/DDBJ whole genome shotgun (WGS) entry which is preliminary data.</text>
</comment>
<keyword evidence="3" id="KW-0274">FAD</keyword>
<evidence type="ECO:0000256" key="4">
    <source>
        <dbReference type="ARBA" id="ARBA00023002"/>
    </source>
</evidence>
<keyword evidence="2" id="KW-0285">Flavoprotein</keyword>
<keyword evidence="7" id="KW-1185">Reference proteome</keyword>
<accession>A0ABR3SVR3</accession>
<dbReference type="EMBL" id="JAJVDC020000047">
    <property type="protein sequence ID" value="KAL1630403.1"/>
    <property type="molecule type" value="Genomic_DNA"/>
</dbReference>
<evidence type="ECO:0000256" key="2">
    <source>
        <dbReference type="ARBA" id="ARBA00022630"/>
    </source>
</evidence>
<keyword evidence="4" id="KW-0560">Oxidoreductase</keyword>
<dbReference type="Pfam" id="PF01565">
    <property type="entry name" value="FAD_binding_4"/>
    <property type="match status" value="1"/>
</dbReference>
<evidence type="ECO:0000256" key="1">
    <source>
        <dbReference type="ARBA" id="ARBA00005466"/>
    </source>
</evidence>
<dbReference type="Gene3D" id="3.30.465.10">
    <property type="match status" value="2"/>
</dbReference>
<dbReference type="InterPro" id="IPR036318">
    <property type="entry name" value="FAD-bd_PCMH-like_sf"/>
</dbReference>
<dbReference type="PANTHER" id="PTHR42973">
    <property type="entry name" value="BINDING OXIDOREDUCTASE, PUTATIVE (AFU_ORTHOLOGUE AFUA_1G17690)-RELATED"/>
    <property type="match status" value="1"/>
</dbReference>
<gene>
    <name evidence="6" type="ORF">SLS56_004930</name>
</gene>
<evidence type="ECO:0000259" key="5">
    <source>
        <dbReference type="Pfam" id="PF01565"/>
    </source>
</evidence>
<dbReference type="InterPro" id="IPR016169">
    <property type="entry name" value="FAD-bd_PCMH_sub2"/>
</dbReference>
<reference evidence="6 7" key="1">
    <citation type="submission" date="2024-02" db="EMBL/GenBank/DDBJ databases">
        <title>De novo assembly and annotation of 12 fungi associated with fruit tree decline syndrome in Ontario, Canada.</title>
        <authorList>
            <person name="Sulman M."/>
            <person name="Ellouze W."/>
            <person name="Ilyukhin E."/>
        </authorList>
    </citation>
    <scope>NUCLEOTIDE SEQUENCE [LARGE SCALE GENOMIC DNA]</scope>
    <source>
        <strain evidence="6 7">M1-105</strain>
    </source>
</reference>
<name>A0ABR3SVR3_9PEZI</name>
<dbReference type="PANTHER" id="PTHR42973:SF13">
    <property type="entry name" value="FAD-BINDING PCMH-TYPE DOMAIN-CONTAINING PROTEIN"/>
    <property type="match status" value="1"/>
</dbReference>
<organism evidence="6 7">
    <name type="scientific">Neofusicoccum ribis</name>
    <dbReference type="NCBI Taxonomy" id="45134"/>
    <lineage>
        <taxon>Eukaryota</taxon>
        <taxon>Fungi</taxon>
        <taxon>Dikarya</taxon>
        <taxon>Ascomycota</taxon>
        <taxon>Pezizomycotina</taxon>
        <taxon>Dothideomycetes</taxon>
        <taxon>Dothideomycetes incertae sedis</taxon>
        <taxon>Botryosphaeriales</taxon>
        <taxon>Botryosphaeriaceae</taxon>
        <taxon>Neofusicoccum</taxon>
    </lineage>
</organism>
<proteinExistence type="inferred from homology"/>
<dbReference type="SUPFAM" id="SSF56176">
    <property type="entry name" value="FAD-binding/transporter-associated domain-like"/>
    <property type="match status" value="1"/>
</dbReference>
<feature type="domain" description="FAD linked oxidase N-terminal" evidence="5">
    <location>
        <begin position="26"/>
        <end position="97"/>
    </location>
</feature>
<evidence type="ECO:0000256" key="3">
    <source>
        <dbReference type="ARBA" id="ARBA00022827"/>
    </source>
</evidence>
<evidence type="ECO:0000313" key="6">
    <source>
        <dbReference type="EMBL" id="KAL1630403.1"/>
    </source>
</evidence>
<dbReference type="Proteomes" id="UP001521116">
    <property type="component" value="Unassembled WGS sequence"/>
</dbReference>
<dbReference type="InterPro" id="IPR050416">
    <property type="entry name" value="FAD-linked_Oxidoreductase"/>
</dbReference>
<evidence type="ECO:0000313" key="7">
    <source>
        <dbReference type="Proteomes" id="UP001521116"/>
    </source>
</evidence>
<comment type="similarity">
    <text evidence="1">Belongs to the oxygen-dependent FAD-linked oxidoreductase family.</text>
</comment>
<sequence length="344" mass="37341">MLIELGNPVDFVPDIHHWYISSSQIPECVLEPGSVDDLATAMQVIGSVRSPFAVKSGGHSSNPGFSSTTGVHISLKRMNQVALSDDNSMVEIGMGMNGTITRVDSDQPDLFFALKGGLNRFGIVASAEFYTHKQSPQVYGGIAIYGNDELDDLLNATAKFDAENTDPKAQIITTLEGLETGTIGLVLFFYDGPDRPASFAPFDNISTIIDHTKTQTFAEFVKGFPSNIVTNARGTFHTFSTSKLTPAFLAAVKNETDLNLYVAWMSSDDDQFWYDAMRSSVQNLKNVAIEEGIYSSDFTAYPNYAISNTTAEELYGAKNAARLSSIRSQVDPDGVMQLAGGFSI</sequence>
<protein>
    <recommendedName>
        <fullName evidence="5">FAD linked oxidase N-terminal domain-containing protein</fullName>
    </recommendedName>
</protein>